<dbReference type="STRING" id="1219065.VPR01S_05_01200"/>
<reference evidence="1 2" key="1">
    <citation type="submission" date="2013-09" db="EMBL/GenBank/DDBJ databases">
        <title>Whole genome shotgun sequence of Vibrio proteolyticus NBRC 13287.</title>
        <authorList>
            <person name="Isaki S."/>
            <person name="Hosoyama A."/>
            <person name="Numata M."/>
            <person name="Hashimoto M."/>
            <person name="Hosoyama Y."/>
            <person name="Tsuchikane K."/>
            <person name="Noguchi M."/>
            <person name="Hirakata S."/>
            <person name="Ichikawa N."/>
            <person name="Ohji S."/>
            <person name="Yamazoe A."/>
            <person name="Fujita N."/>
        </authorList>
    </citation>
    <scope>NUCLEOTIDE SEQUENCE [LARGE SCALE GENOMIC DNA]</scope>
    <source>
        <strain evidence="1 2">NBRC 13287</strain>
    </source>
</reference>
<name>U2ZZJ1_VIBPR</name>
<sequence>MYRGGTMDKVEFEKLLTEVDDLTISQKMELVEKLRYQGHQIDYFSDLITQEELDMLMEQSDSPSKKRQSEQMK</sequence>
<accession>U2ZZJ1</accession>
<dbReference type="EMBL" id="BATJ01000005">
    <property type="protein sequence ID" value="GAD66825.1"/>
    <property type="molecule type" value="Genomic_DNA"/>
</dbReference>
<gene>
    <name evidence="1" type="ORF">VPR01S_05_01200</name>
</gene>
<evidence type="ECO:0000313" key="1">
    <source>
        <dbReference type="EMBL" id="GAD66825.1"/>
    </source>
</evidence>
<organism evidence="1 2">
    <name type="scientific">Vibrio proteolyticus NBRC 13287</name>
    <dbReference type="NCBI Taxonomy" id="1219065"/>
    <lineage>
        <taxon>Bacteria</taxon>
        <taxon>Pseudomonadati</taxon>
        <taxon>Pseudomonadota</taxon>
        <taxon>Gammaproteobacteria</taxon>
        <taxon>Vibrionales</taxon>
        <taxon>Vibrionaceae</taxon>
        <taxon>Vibrio</taxon>
    </lineage>
</organism>
<protein>
    <submittedName>
        <fullName evidence="1">Uncharacterized protein</fullName>
    </submittedName>
</protein>
<keyword evidence="2" id="KW-1185">Reference proteome</keyword>
<dbReference type="AlphaFoldDB" id="U2ZZJ1"/>
<dbReference type="Proteomes" id="UP000016570">
    <property type="component" value="Unassembled WGS sequence"/>
</dbReference>
<evidence type="ECO:0000313" key="2">
    <source>
        <dbReference type="Proteomes" id="UP000016570"/>
    </source>
</evidence>
<comment type="caution">
    <text evidence="1">The sequence shown here is derived from an EMBL/GenBank/DDBJ whole genome shotgun (WGS) entry which is preliminary data.</text>
</comment>
<proteinExistence type="predicted"/>